<dbReference type="InterPro" id="IPR003156">
    <property type="entry name" value="DHHA1_dom"/>
</dbReference>
<evidence type="ECO:0000256" key="4">
    <source>
        <dbReference type="ARBA" id="ARBA00022801"/>
    </source>
</evidence>
<evidence type="ECO:0000256" key="3">
    <source>
        <dbReference type="ARBA" id="ARBA00022722"/>
    </source>
</evidence>
<dbReference type="PANTHER" id="PTHR30255">
    <property type="entry name" value="SINGLE-STRANDED-DNA-SPECIFIC EXONUCLEASE RECJ"/>
    <property type="match status" value="1"/>
</dbReference>
<dbReference type="InterPro" id="IPR051673">
    <property type="entry name" value="SSDNA_exonuclease_RecJ"/>
</dbReference>
<dbReference type="GO" id="GO:0008409">
    <property type="term" value="F:5'-3' exonuclease activity"/>
    <property type="evidence" value="ECO:0007669"/>
    <property type="project" value="InterPro"/>
</dbReference>
<evidence type="ECO:0000256" key="2">
    <source>
        <dbReference type="ARBA" id="ARBA00019841"/>
    </source>
</evidence>
<evidence type="ECO:0000259" key="6">
    <source>
        <dbReference type="Pfam" id="PF01368"/>
    </source>
</evidence>
<dbReference type="Pfam" id="PF17768">
    <property type="entry name" value="RecJ_OB"/>
    <property type="match status" value="1"/>
</dbReference>
<dbReference type="Pfam" id="PF02272">
    <property type="entry name" value="DHHA1"/>
    <property type="match status" value="1"/>
</dbReference>
<evidence type="ECO:0000313" key="10">
    <source>
        <dbReference type="Proteomes" id="UP000179270"/>
    </source>
</evidence>
<comment type="caution">
    <text evidence="9">The sequence shown here is derived from an EMBL/GenBank/DDBJ whole genome shotgun (WGS) entry which is preliminary data.</text>
</comment>
<dbReference type="InterPro" id="IPR001667">
    <property type="entry name" value="DDH_dom"/>
</dbReference>
<keyword evidence="5 9" id="KW-0269">Exonuclease</keyword>
<dbReference type="InterPro" id="IPR038763">
    <property type="entry name" value="DHH_sf"/>
</dbReference>
<dbReference type="AlphaFoldDB" id="A0A1F7I881"/>
<evidence type="ECO:0000259" key="8">
    <source>
        <dbReference type="Pfam" id="PF17768"/>
    </source>
</evidence>
<sequence length="605" mass="68266">MKITYKHEVESKDKFKTEDLIEILLKNRQIKNAKEFLNPADPTKINLIDFGYKRELAKTLKLLEKIKQAKEMIVVYTDYDADGITGGAILWETLHLLGFKAMPYVPHRKLEGYGFSIKGLDNVKKLYNPALIISVDHGITAREKVAYAKKIGVPIIITDHHLKPEKLPDTAVAIFHIPELSGSGVAYFFAKEIFIHFRNLQRVRTEAVEERSGKIASVKIDWQKLEKNFSCDYLALASIGSIADLVPLTGPTRSIVKYGLEAFSSIKRTGIKHLIDQAGITGKKITSYEVGFIIAPRINAVGRLEHAIDALRLLCTTNNEKAFNLASRVGTTNKERQDMVIIAVDQAKKMLEKEYGYSSSESYILSDESRSSQQARTIKKLPKIIILKNKDWHEGIIGLIASKITEEYYRPVIIMTESGDFLKGSARSIPFFHITNFLRGLKKHLIDVGGHKGAAGFTMEKNKFTTFKTIVLKVVNKLIKDKDLERKIEADIKIPISKLTISIVKKLEELQPFGIGNPKPTFYSEVEILDVRSFGKTNDHLKLLVKDVSKLQPANYNLPTELISFGIATKYSSLTKGQKINIVYSIEIDRWNGYEKLRGKIVSIL</sequence>
<evidence type="ECO:0000256" key="5">
    <source>
        <dbReference type="ARBA" id="ARBA00022839"/>
    </source>
</evidence>
<dbReference type="GO" id="GO:0006310">
    <property type="term" value="P:DNA recombination"/>
    <property type="evidence" value="ECO:0007669"/>
    <property type="project" value="InterPro"/>
</dbReference>
<reference evidence="9 10" key="1">
    <citation type="journal article" date="2016" name="Nat. Commun.">
        <title>Thousands of microbial genomes shed light on interconnected biogeochemical processes in an aquifer system.</title>
        <authorList>
            <person name="Anantharaman K."/>
            <person name="Brown C.T."/>
            <person name="Hug L.A."/>
            <person name="Sharon I."/>
            <person name="Castelle C.J."/>
            <person name="Probst A.J."/>
            <person name="Thomas B.C."/>
            <person name="Singh A."/>
            <person name="Wilkins M.J."/>
            <person name="Karaoz U."/>
            <person name="Brodie E.L."/>
            <person name="Williams K.H."/>
            <person name="Hubbard S.S."/>
            <person name="Banfield J.F."/>
        </authorList>
    </citation>
    <scope>NUCLEOTIDE SEQUENCE [LARGE SCALE GENOMIC DNA]</scope>
</reference>
<proteinExistence type="inferred from homology"/>
<gene>
    <name evidence="9" type="ORF">A3A74_06590</name>
</gene>
<name>A0A1F7I881_9BACT</name>
<dbReference type="NCBIfam" id="TIGR00644">
    <property type="entry name" value="recJ"/>
    <property type="match status" value="1"/>
</dbReference>
<keyword evidence="4" id="KW-0378">Hydrolase</keyword>
<dbReference type="Proteomes" id="UP000179270">
    <property type="component" value="Unassembled WGS sequence"/>
</dbReference>
<dbReference type="STRING" id="1802055.A3A74_06590"/>
<accession>A0A1F7I881</accession>
<evidence type="ECO:0000256" key="1">
    <source>
        <dbReference type="ARBA" id="ARBA00005915"/>
    </source>
</evidence>
<comment type="similarity">
    <text evidence="1">Belongs to the RecJ family.</text>
</comment>
<dbReference type="GO" id="GO:0006281">
    <property type="term" value="P:DNA repair"/>
    <property type="evidence" value="ECO:0007669"/>
    <property type="project" value="InterPro"/>
</dbReference>
<dbReference type="Gene3D" id="3.10.310.30">
    <property type="match status" value="1"/>
</dbReference>
<protein>
    <recommendedName>
        <fullName evidence="2">Single-stranded-DNA-specific exonuclease RecJ</fullName>
    </recommendedName>
</protein>
<dbReference type="SUPFAM" id="SSF64182">
    <property type="entry name" value="DHH phosphoesterases"/>
    <property type="match status" value="1"/>
</dbReference>
<dbReference type="Gene3D" id="3.90.1640.30">
    <property type="match status" value="1"/>
</dbReference>
<dbReference type="InterPro" id="IPR004610">
    <property type="entry name" value="RecJ"/>
</dbReference>
<dbReference type="PANTHER" id="PTHR30255:SF2">
    <property type="entry name" value="SINGLE-STRANDED-DNA-SPECIFIC EXONUCLEASE RECJ"/>
    <property type="match status" value="1"/>
</dbReference>
<feature type="domain" description="DHHA1" evidence="7">
    <location>
        <begin position="383"/>
        <end position="475"/>
    </location>
</feature>
<organism evidence="9 10">
    <name type="scientific">Candidatus Roizmanbacteria bacterium RIFCSPLOWO2_01_FULL_35_13</name>
    <dbReference type="NCBI Taxonomy" id="1802055"/>
    <lineage>
        <taxon>Bacteria</taxon>
        <taxon>Candidatus Roizmaniibacteriota</taxon>
    </lineage>
</organism>
<dbReference type="GO" id="GO:0003676">
    <property type="term" value="F:nucleic acid binding"/>
    <property type="evidence" value="ECO:0007669"/>
    <property type="project" value="InterPro"/>
</dbReference>
<evidence type="ECO:0000313" key="9">
    <source>
        <dbReference type="EMBL" id="OGK39564.1"/>
    </source>
</evidence>
<evidence type="ECO:0000259" key="7">
    <source>
        <dbReference type="Pfam" id="PF02272"/>
    </source>
</evidence>
<feature type="domain" description="RecJ OB" evidence="8">
    <location>
        <begin position="491"/>
        <end position="600"/>
    </location>
</feature>
<dbReference type="Pfam" id="PF01368">
    <property type="entry name" value="DHH"/>
    <property type="match status" value="1"/>
</dbReference>
<dbReference type="EMBL" id="MGAF01000047">
    <property type="protein sequence ID" value="OGK39564.1"/>
    <property type="molecule type" value="Genomic_DNA"/>
</dbReference>
<dbReference type="InterPro" id="IPR041122">
    <property type="entry name" value="RecJ_OB"/>
</dbReference>
<keyword evidence="3" id="KW-0540">Nuclease</keyword>
<feature type="domain" description="DDH" evidence="6">
    <location>
        <begin position="73"/>
        <end position="191"/>
    </location>
</feature>